<dbReference type="InterPro" id="IPR013783">
    <property type="entry name" value="Ig-like_fold"/>
</dbReference>
<evidence type="ECO:0000256" key="2">
    <source>
        <dbReference type="SAM" id="Phobius"/>
    </source>
</evidence>
<feature type="compositionally biased region" description="Acidic residues" evidence="1">
    <location>
        <begin position="232"/>
        <end position="243"/>
    </location>
</feature>
<dbReference type="OMA" id="CNISEDP"/>
<sequence length="383" mass="42621">MALRSLSLFGMLLLYSNSVKGKEKDIFLNGTVGGTITLPSVPFQSMAEWFSCGQAKDSSNRKPLLYMDKKNPDHLHDKNNTRVLSGANGSLIIKDLRRQDEGWYLLEFDSSKRYIYLTVFDEPKDITGKWKDLGSPTTPSSDTGNREKWKNGIIIAISCVVVCCVAFGIYCLKNRGNIMKGKNSEKKEEEQNQRNQDLEAGINDVPPGKEDIATSDSSKMETDLMEKNIINSDDEEGEEEEDNPTAPLLDGQTPKEAVLKNSDTEAEATELINDPESLPPGYSDTDQPSVANIHYSAEHSHTINNGDKDDIEHNIKNNGNISEDPGIPDTPGENQINGEHQRTKIHVNTCNMKEESIELMPSNPAEYEDNTGNNIPNRNHTSF</sequence>
<evidence type="ECO:0000256" key="1">
    <source>
        <dbReference type="SAM" id="MobiDB-lite"/>
    </source>
</evidence>
<organism evidence="4 5">
    <name type="scientific">Xenopus tropicalis</name>
    <name type="common">Western clawed frog</name>
    <name type="synonym">Silurana tropicalis</name>
    <dbReference type="NCBI Taxonomy" id="8364"/>
    <lineage>
        <taxon>Eukaryota</taxon>
        <taxon>Metazoa</taxon>
        <taxon>Chordata</taxon>
        <taxon>Craniata</taxon>
        <taxon>Vertebrata</taxon>
        <taxon>Euteleostomi</taxon>
        <taxon>Amphibia</taxon>
        <taxon>Batrachia</taxon>
        <taxon>Anura</taxon>
        <taxon>Pipoidea</taxon>
        <taxon>Pipidae</taxon>
        <taxon>Xenopodinae</taxon>
        <taxon>Xenopus</taxon>
        <taxon>Silurana</taxon>
    </lineage>
</organism>
<keyword evidence="2" id="KW-1133">Transmembrane helix</keyword>
<dbReference type="Proteomes" id="UP000008143">
    <property type="component" value="Chromosome 1"/>
</dbReference>
<evidence type="ECO:0000313" key="5">
    <source>
        <dbReference type="RefSeq" id="XP_031751149.1"/>
    </source>
</evidence>
<dbReference type="GeneID" id="101734761"/>
<feature type="compositionally biased region" description="Polar residues" evidence="1">
    <location>
        <begin position="370"/>
        <end position="383"/>
    </location>
</feature>
<dbReference type="AGR" id="Xenbase:XB-GENE-29088027"/>
<evidence type="ECO:0000256" key="3">
    <source>
        <dbReference type="SAM" id="SignalP"/>
    </source>
</evidence>
<feature type="compositionally biased region" description="Basic and acidic residues" evidence="1">
    <location>
        <begin position="207"/>
        <end position="226"/>
    </location>
</feature>
<gene>
    <name evidence="5 6" type="primary">LOC101734761</name>
</gene>
<evidence type="ECO:0000313" key="6">
    <source>
        <dbReference type="Xenbase" id="XB-GENE-29088027"/>
    </source>
</evidence>
<dbReference type="Gene3D" id="2.60.40.10">
    <property type="entry name" value="Immunoglobulins"/>
    <property type="match status" value="1"/>
</dbReference>
<feature type="region of interest" description="Disordered" evidence="1">
    <location>
        <begin position="300"/>
        <end position="341"/>
    </location>
</feature>
<keyword evidence="4" id="KW-1185">Reference proteome</keyword>
<feature type="compositionally biased region" description="Basic and acidic residues" evidence="1">
    <location>
        <begin position="300"/>
        <end position="315"/>
    </location>
</feature>
<dbReference type="RefSeq" id="XP_031751149.1">
    <property type="nucleotide sequence ID" value="XM_031895289.1"/>
</dbReference>
<keyword evidence="2" id="KW-0472">Membrane</keyword>
<feature type="region of interest" description="Disordered" evidence="1">
    <location>
        <begin position="182"/>
        <end position="254"/>
    </location>
</feature>
<dbReference type="Xenbase" id="XB-GENE-29088027">
    <property type="gene designation" value="LOC101734761"/>
</dbReference>
<dbReference type="AlphaFoldDB" id="A0A8J1IZW2"/>
<evidence type="ECO:0000313" key="4">
    <source>
        <dbReference type="Proteomes" id="UP000008143"/>
    </source>
</evidence>
<dbReference type="InterPro" id="IPR036179">
    <property type="entry name" value="Ig-like_dom_sf"/>
</dbReference>
<protein>
    <submittedName>
        <fullName evidence="5">Uncharacterized protein LOC101734761 isoform X1</fullName>
    </submittedName>
</protein>
<feature type="transmembrane region" description="Helical" evidence="2">
    <location>
        <begin position="153"/>
        <end position="172"/>
    </location>
</feature>
<dbReference type="SUPFAM" id="SSF48726">
    <property type="entry name" value="Immunoglobulin"/>
    <property type="match status" value="1"/>
</dbReference>
<proteinExistence type="predicted"/>
<feature type="region of interest" description="Disordered" evidence="1">
    <location>
        <begin position="359"/>
        <end position="383"/>
    </location>
</feature>
<keyword evidence="3" id="KW-0732">Signal</keyword>
<accession>A0A8J1IZW2</accession>
<feature type="compositionally biased region" description="Basic and acidic residues" evidence="1">
    <location>
        <begin position="182"/>
        <end position="192"/>
    </location>
</feature>
<keyword evidence="2" id="KW-0812">Transmembrane</keyword>
<dbReference type="OrthoDB" id="10458857at2759"/>
<name>A0A8J1IZW2_XENTR</name>
<reference evidence="5" key="1">
    <citation type="submission" date="2025-08" db="UniProtKB">
        <authorList>
            <consortium name="RefSeq"/>
        </authorList>
    </citation>
    <scope>IDENTIFICATION</scope>
    <source>
        <strain evidence="5">Nigerian</strain>
        <tissue evidence="5">Liver and blood</tissue>
    </source>
</reference>
<feature type="chain" id="PRO_5035193873" evidence="3">
    <location>
        <begin position="22"/>
        <end position="383"/>
    </location>
</feature>
<feature type="signal peptide" evidence="3">
    <location>
        <begin position="1"/>
        <end position="21"/>
    </location>
</feature>